<sequence length="190" mass="22432">MYYQLEYDKVMIVDPFYYKEKDIWVNGLSLFLRFDPIFQCDPTARPKEQVLQLPNDSVYLFQLVKVSYDKKKKVISFHEREEIKGKYKVVSYYMDTCPKPLPFQEPTEEEKRKMLEAFTNLMDNLGKGILSEYGLEEISEKEFYFIVNKYGEFIANDTSLQTCSYGWHEVKNLPEGAVIQSERKSGSITM</sequence>
<evidence type="ECO:0000313" key="1">
    <source>
        <dbReference type="EMBL" id="MDT2371471.1"/>
    </source>
</evidence>
<dbReference type="Proteomes" id="UP001260956">
    <property type="component" value="Unassembled WGS sequence"/>
</dbReference>
<organism evidence="1 2">
    <name type="scientific">Enterococcus faecium</name>
    <name type="common">Streptococcus faecium</name>
    <dbReference type="NCBI Taxonomy" id="1352"/>
    <lineage>
        <taxon>Bacteria</taxon>
        <taxon>Bacillati</taxon>
        <taxon>Bacillota</taxon>
        <taxon>Bacilli</taxon>
        <taxon>Lactobacillales</taxon>
        <taxon>Enterococcaceae</taxon>
        <taxon>Enterococcus</taxon>
    </lineage>
</organism>
<dbReference type="AlphaFoldDB" id="A0AAW8RKW2"/>
<gene>
    <name evidence="1" type="ORF">P6Z85_15350</name>
</gene>
<evidence type="ECO:0000313" key="2">
    <source>
        <dbReference type="Proteomes" id="UP001260956"/>
    </source>
</evidence>
<dbReference type="RefSeq" id="WP_002338121.1">
    <property type="nucleotide sequence ID" value="NZ_CABGND010000011.1"/>
</dbReference>
<accession>A0AAW8RKW2</accession>
<protein>
    <submittedName>
        <fullName evidence="1">Uncharacterized protein</fullName>
    </submittedName>
</protein>
<reference evidence="1" key="1">
    <citation type="submission" date="2023-03" db="EMBL/GenBank/DDBJ databases">
        <authorList>
            <person name="Shen W."/>
            <person name="Cai J."/>
        </authorList>
    </citation>
    <scope>NUCLEOTIDE SEQUENCE</scope>
    <source>
        <strain evidence="1">B1010-2</strain>
    </source>
</reference>
<proteinExistence type="predicted"/>
<name>A0AAW8RKW2_ENTFC</name>
<comment type="caution">
    <text evidence="1">The sequence shown here is derived from an EMBL/GenBank/DDBJ whole genome shotgun (WGS) entry which is preliminary data.</text>
</comment>
<dbReference type="EMBL" id="JARPTX010000162">
    <property type="protein sequence ID" value="MDT2371471.1"/>
    <property type="molecule type" value="Genomic_DNA"/>
</dbReference>